<dbReference type="Proteomes" id="UP000023561">
    <property type="component" value="Unassembled WGS sequence"/>
</dbReference>
<dbReference type="Gene3D" id="3.40.120.10">
    <property type="entry name" value="Alpha-D-Glucose-1,6-Bisphosphate, subunit A, domain 3"/>
    <property type="match status" value="3"/>
</dbReference>
<feature type="domain" description="Alpha-D-phosphohexomutase alpha/beta/alpha" evidence="9">
    <location>
        <begin position="15"/>
        <end position="143"/>
    </location>
</feature>
<evidence type="ECO:0000259" key="8">
    <source>
        <dbReference type="Pfam" id="PF00408"/>
    </source>
</evidence>
<feature type="domain" description="Alpha-D-phosphohexomutase alpha/beta/alpha" evidence="10">
    <location>
        <begin position="168"/>
        <end position="266"/>
    </location>
</feature>
<evidence type="ECO:0000259" key="10">
    <source>
        <dbReference type="Pfam" id="PF02879"/>
    </source>
</evidence>
<dbReference type="Pfam" id="PF02880">
    <property type="entry name" value="PGM_PMM_III"/>
    <property type="match status" value="1"/>
</dbReference>
<dbReference type="AlphaFoldDB" id="A0A023DEG7"/>
<dbReference type="PANTHER" id="PTHR43771:SF2">
    <property type="entry name" value="PHOSPHOMANNOMUTASE_PHOSPHOGLUCOMUTASE"/>
    <property type="match status" value="1"/>
</dbReference>
<dbReference type="InterPro" id="IPR005843">
    <property type="entry name" value="A-D-PHexomutase_C"/>
</dbReference>
<dbReference type="CDD" id="cd03089">
    <property type="entry name" value="PMM_PGM"/>
    <property type="match status" value="1"/>
</dbReference>
<dbReference type="PANTHER" id="PTHR43771">
    <property type="entry name" value="PHOSPHOMANNOMUTASE"/>
    <property type="match status" value="1"/>
</dbReference>
<proteinExistence type="inferred from homology"/>
<accession>A0A023DEG7</accession>
<dbReference type="InterPro" id="IPR016066">
    <property type="entry name" value="A-D-PHexomutase_CS"/>
</dbReference>
<evidence type="ECO:0000256" key="3">
    <source>
        <dbReference type="ARBA" id="ARBA00022553"/>
    </source>
</evidence>
<evidence type="ECO:0000256" key="6">
    <source>
        <dbReference type="ARBA" id="ARBA00023235"/>
    </source>
</evidence>
<dbReference type="RefSeq" id="WP_042408816.1">
    <property type="nucleotide sequence ID" value="NZ_BAWO01000024.1"/>
</dbReference>
<keyword evidence="6" id="KW-0413">Isomerase</keyword>
<dbReference type="SUPFAM" id="SSF55957">
    <property type="entry name" value="Phosphoglucomutase, C-terminal domain"/>
    <property type="match status" value="1"/>
</dbReference>
<dbReference type="Pfam" id="PF00408">
    <property type="entry name" value="PGM_PMM_IV"/>
    <property type="match status" value="1"/>
</dbReference>
<feature type="domain" description="Alpha-D-phosphohexomutase C-terminal" evidence="8">
    <location>
        <begin position="387"/>
        <end position="461"/>
    </location>
</feature>
<dbReference type="InterPro" id="IPR005845">
    <property type="entry name" value="A-D-PHexomutase_a/b/a-II"/>
</dbReference>
<evidence type="ECO:0000256" key="1">
    <source>
        <dbReference type="ARBA" id="ARBA00001946"/>
    </source>
</evidence>
<dbReference type="GO" id="GO:0016868">
    <property type="term" value="F:intramolecular phosphotransferase activity"/>
    <property type="evidence" value="ECO:0007669"/>
    <property type="project" value="InterPro"/>
</dbReference>
<dbReference type="PROSITE" id="PS00710">
    <property type="entry name" value="PGM_PMM"/>
    <property type="match status" value="1"/>
</dbReference>
<keyword evidence="4 7" id="KW-0479">Metal-binding</keyword>
<sequence length="474" mass="52925">MSFSMAQQSVLPPHVFKEYDIRGRAGEELDENFAYLLGAAFAEMVRQAGEQKVVVGHDNRISSPALHRALIAGLSQALCRVIDIGQVTTPMFYYSLEYTNVPCGIIVTASHNPGDENGFKIAMNKTTIYGERIQELRRTMERILNSQGINRSDSWKEGYVETLDIEPAYLQMLQDKIQLGARKLKVVVDCGNGTASTIAPKALEAWGCEVIPLYCESDPTFPNHHPDPVVPENLKDLIDVVRREKADLGVAFDGDGDRLGVVDEEGNILWGDQLMILFWREILRRYPGAEAPVEVKCSQALVEEIERLGGKPFFHRTGHSHIKATLRSRPEIPFAGEMSGHLFFNDEFYGYDDALYAAGRLLRILSNDDRKLSQLFADVPRYHATPETRVPCPEEQKAEAIAAVKQRFASINEVVDVDGARIQFRDGWGLVRPSNTQPILVLRAEATSPEALADIKQQLADVLGEPPLNLTIPW</sequence>
<name>A0A023DEG7_9BACL</name>
<dbReference type="InterPro" id="IPR036900">
    <property type="entry name" value="A-D-PHexomutase_C_sf"/>
</dbReference>
<evidence type="ECO:0000313" key="13">
    <source>
        <dbReference type="Proteomes" id="UP000023561"/>
    </source>
</evidence>
<organism evidence="12 13">
    <name type="scientific">Parageobacillus caldoxylosilyticus NBRC 107762</name>
    <dbReference type="NCBI Taxonomy" id="1220594"/>
    <lineage>
        <taxon>Bacteria</taxon>
        <taxon>Bacillati</taxon>
        <taxon>Bacillota</taxon>
        <taxon>Bacilli</taxon>
        <taxon>Bacillales</taxon>
        <taxon>Anoxybacillaceae</taxon>
        <taxon>Saccharococcus</taxon>
    </lineage>
</organism>
<evidence type="ECO:0000259" key="9">
    <source>
        <dbReference type="Pfam" id="PF02878"/>
    </source>
</evidence>
<dbReference type="GO" id="GO:0000287">
    <property type="term" value="F:magnesium ion binding"/>
    <property type="evidence" value="ECO:0007669"/>
    <property type="project" value="InterPro"/>
</dbReference>
<evidence type="ECO:0000256" key="7">
    <source>
        <dbReference type="RuleBase" id="RU004326"/>
    </source>
</evidence>
<gene>
    <name evidence="12" type="ORF">GCA01S_024_00070</name>
</gene>
<dbReference type="GO" id="GO:0005975">
    <property type="term" value="P:carbohydrate metabolic process"/>
    <property type="evidence" value="ECO:0007669"/>
    <property type="project" value="InterPro"/>
</dbReference>
<keyword evidence="13" id="KW-1185">Reference proteome</keyword>
<feature type="domain" description="Alpha-D-phosphohexomutase alpha/beta/alpha" evidence="11">
    <location>
        <begin position="270"/>
        <end position="381"/>
    </location>
</feature>
<dbReference type="Gene3D" id="3.30.310.50">
    <property type="entry name" value="Alpha-D-phosphohexomutase, C-terminal domain"/>
    <property type="match status" value="1"/>
</dbReference>
<evidence type="ECO:0000256" key="5">
    <source>
        <dbReference type="ARBA" id="ARBA00022842"/>
    </source>
</evidence>
<dbReference type="InterPro" id="IPR005846">
    <property type="entry name" value="A-D-PHexomutase_a/b/a-III"/>
</dbReference>
<evidence type="ECO:0000313" key="12">
    <source>
        <dbReference type="EMBL" id="GAJ39642.1"/>
    </source>
</evidence>
<reference evidence="12 13" key="1">
    <citation type="submission" date="2014-04" db="EMBL/GenBank/DDBJ databases">
        <title>Whole genome shotgun sequence of Geobacillus caldoxylosilyticus NBRC 107762.</title>
        <authorList>
            <person name="Hosoyama A."/>
            <person name="Hosoyama Y."/>
            <person name="Katano-Makiyama Y."/>
            <person name="Tsuchikane K."/>
            <person name="Ohji S."/>
            <person name="Ichikawa N."/>
            <person name="Yamazoe A."/>
            <person name="Fujita N."/>
        </authorList>
    </citation>
    <scope>NUCLEOTIDE SEQUENCE [LARGE SCALE GENOMIC DNA]</scope>
    <source>
        <strain evidence="12 13">NBRC 107762</strain>
    </source>
</reference>
<dbReference type="InterPro" id="IPR005841">
    <property type="entry name" value="Alpha-D-phosphohexomutase_SF"/>
</dbReference>
<comment type="similarity">
    <text evidence="2 7">Belongs to the phosphohexose mutase family.</text>
</comment>
<protein>
    <submittedName>
        <fullName evidence="12">Putative phosphomannomutase/phosphoglucomutase</fullName>
    </submittedName>
</protein>
<keyword evidence="3" id="KW-0597">Phosphoprotein</keyword>
<dbReference type="PRINTS" id="PR00509">
    <property type="entry name" value="PGMPMM"/>
</dbReference>
<dbReference type="Pfam" id="PF02879">
    <property type="entry name" value="PGM_PMM_II"/>
    <property type="match status" value="1"/>
</dbReference>
<comment type="caution">
    <text evidence="12">The sequence shown here is derived from an EMBL/GenBank/DDBJ whole genome shotgun (WGS) entry which is preliminary data.</text>
</comment>
<dbReference type="InterPro" id="IPR005844">
    <property type="entry name" value="A-D-PHexomutase_a/b/a-I"/>
</dbReference>
<evidence type="ECO:0000256" key="4">
    <source>
        <dbReference type="ARBA" id="ARBA00022723"/>
    </source>
</evidence>
<evidence type="ECO:0000256" key="2">
    <source>
        <dbReference type="ARBA" id="ARBA00010231"/>
    </source>
</evidence>
<evidence type="ECO:0000259" key="11">
    <source>
        <dbReference type="Pfam" id="PF02880"/>
    </source>
</evidence>
<dbReference type="EMBL" id="BAWO01000024">
    <property type="protein sequence ID" value="GAJ39642.1"/>
    <property type="molecule type" value="Genomic_DNA"/>
</dbReference>
<dbReference type="Pfam" id="PF02878">
    <property type="entry name" value="PGM_PMM_I"/>
    <property type="match status" value="1"/>
</dbReference>
<keyword evidence="5 7" id="KW-0460">Magnesium</keyword>
<dbReference type="SUPFAM" id="SSF53738">
    <property type="entry name" value="Phosphoglucomutase, first 3 domains"/>
    <property type="match status" value="3"/>
</dbReference>
<dbReference type="OrthoDB" id="9806956at2"/>
<comment type="cofactor">
    <cofactor evidence="1">
        <name>Mg(2+)</name>
        <dbReference type="ChEBI" id="CHEBI:18420"/>
    </cofactor>
</comment>
<dbReference type="InterPro" id="IPR016055">
    <property type="entry name" value="A-D-PHexomutase_a/b/a-I/II/III"/>
</dbReference>